<dbReference type="SMART" id="SM00267">
    <property type="entry name" value="GGDEF"/>
    <property type="match status" value="1"/>
</dbReference>
<dbReference type="InterPro" id="IPR035919">
    <property type="entry name" value="EAL_sf"/>
</dbReference>
<dbReference type="Pfam" id="PF11849">
    <property type="entry name" value="DUF3369"/>
    <property type="match status" value="1"/>
</dbReference>
<dbReference type="CDD" id="cd01949">
    <property type="entry name" value="GGDEF"/>
    <property type="match status" value="1"/>
</dbReference>
<evidence type="ECO:0000259" key="3">
    <source>
        <dbReference type="PROSITE" id="PS50883"/>
    </source>
</evidence>
<dbReference type="InterPro" id="IPR029787">
    <property type="entry name" value="Nucleotide_cyclase"/>
</dbReference>
<dbReference type="InterPro" id="IPR000160">
    <property type="entry name" value="GGDEF_dom"/>
</dbReference>
<dbReference type="Gene3D" id="3.40.50.2300">
    <property type="match status" value="1"/>
</dbReference>
<dbReference type="PROSITE" id="PS50887">
    <property type="entry name" value="GGDEF"/>
    <property type="match status" value="1"/>
</dbReference>
<dbReference type="STRING" id="1656094.BFC18_00535"/>
<dbReference type="Gene3D" id="3.30.70.270">
    <property type="match status" value="1"/>
</dbReference>
<dbReference type="Proteomes" id="UP000175691">
    <property type="component" value="Unassembled WGS sequence"/>
</dbReference>
<dbReference type="InterPro" id="IPR001633">
    <property type="entry name" value="EAL_dom"/>
</dbReference>
<evidence type="ECO:0000259" key="2">
    <source>
        <dbReference type="PROSITE" id="PS50110"/>
    </source>
</evidence>
<dbReference type="InterPro" id="IPR021800">
    <property type="entry name" value="DUF3369"/>
</dbReference>
<dbReference type="InterPro" id="IPR011006">
    <property type="entry name" value="CheY-like_superfamily"/>
</dbReference>
<dbReference type="GO" id="GO:0071111">
    <property type="term" value="F:cyclic-guanylate-specific phosphodiesterase activity"/>
    <property type="evidence" value="ECO:0007669"/>
    <property type="project" value="InterPro"/>
</dbReference>
<evidence type="ECO:0000256" key="1">
    <source>
        <dbReference type="PROSITE-ProRule" id="PRU00169"/>
    </source>
</evidence>
<organism evidence="5 6">
    <name type="scientific">Alteromonas confluentis</name>
    <dbReference type="NCBI Taxonomy" id="1656094"/>
    <lineage>
        <taxon>Bacteria</taxon>
        <taxon>Pseudomonadati</taxon>
        <taxon>Pseudomonadota</taxon>
        <taxon>Gammaproteobacteria</taxon>
        <taxon>Alteromonadales</taxon>
        <taxon>Alteromonadaceae</taxon>
        <taxon>Alteromonas/Salinimonas group</taxon>
        <taxon>Alteromonas</taxon>
    </lineage>
</organism>
<dbReference type="PROSITE" id="PS50110">
    <property type="entry name" value="RESPONSE_REGULATORY"/>
    <property type="match status" value="1"/>
</dbReference>
<dbReference type="PROSITE" id="PS50883">
    <property type="entry name" value="EAL"/>
    <property type="match status" value="1"/>
</dbReference>
<name>A0A1E7Z5I9_9ALTE</name>
<feature type="domain" description="EAL" evidence="3">
    <location>
        <begin position="488"/>
        <end position="741"/>
    </location>
</feature>
<dbReference type="InterPro" id="IPR043128">
    <property type="entry name" value="Rev_trsase/Diguanyl_cyclase"/>
</dbReference>
<dbReference type="SMART" id="SM00052">
    <property type="entry name" value="EAL"/>
    <property type="match status" value="1"/>
</dbReference>
<dbReference type="PANTHER" id="PTHR33121">
    <property type="entry name" value="CYCLIC DI-GMP PHOSPHODIESTERASE PDEF"/>
    <property type="match status" value="1"/>
</dbReference>
<evidence type="ECO:0000313" key="6">
    <source>
        <dbReference type="Proteomes" id="UP000175691"/>
    </source>
</evidence>
<sequence>MSSASYDNDELVFLDEGAHPELEPQIHKEWNVLIVDDDEEIHTVTKLALADLIISERKLHFMHAYSGEQAKQILKENGRDIAIILLDVVMESDDAGFLVVQYMREELGLSEPRIILRTGQPGYAPEEFVIRNYDINDYKTKTELTRSKLLTTVYASLRSYQQILTINQSRLGLQKIVASAANLLEEHSVKGFCEGVVTQISSLLGLDAEGLVCARAGSVLDRDDNGVYILGAAGDYASYINEPVDVISDPLIVENISRCLRLKRHIIEDGNSILYLSSSGFEAAVFMSMSKELTAVDRQLLEVFLSSISVGYENVNLFHELRNAAFRDWLTRLPNRNEFINLLDRPSILGAADLCVAFIDINHFSDINDGLGQEAGNQLLKAIAERLEASFDERVIKSRIGGDVFGLIGSDTQVSPQTINAVFAESFVAGDNVLPVNITIGMYRSGPQKCAGIEILKRTNIALNRAKKSTSDNYEYYQLEFERNTTRQLAMIRKLRSDFQARLLELWFQPQVDLVSEEVIGVEGLLRWPDGQGGYVSPAEFVPLAEYSGLIVDIGYWVLEEACRRINSLTELGFDKVRMAINVSIPQFRDRHFVDQIKATLTKYGCAPHRLELEITESVVMDEPQIVIDALTELKAYGVATAIDDFGTGFSSMSYLQKLPLDRLKVDRSFVMDLKPKENAVIAETIVTLGNKLGLITIAEGVEKREQASFMIKLGCDEAQGYLFARPMPFDDLHQYLLSKQAENASH</sequence>
<dbReference type="InterPro" id="IPR050706">
    <property type="entry name" value="Cyclic-di-GMP_PDE-like"/>
</dbReference>
<dbReference type="NCBIfam" id="TIGR00254">
    <property type="entry name" value="GGDEF"/>
    <property type="match status" value="1"/>
</dbReference>
<evidence type="ECO:0000313" key="5">
    <source>
        <dbReference type="EMBL" id="OFC68760.1"/>
    </source>
</evidence>
<dbReference type="EMBL" id="MDHN01000043">
    <property type="protein sequence ID" value="OFC68760.1"/>
    <property type="molecule type" value="Genomic_DNA"/>
</dbReference>
<dbReference type="Pfam" id="PF00990">
    <property type="entry name" value="GGDEF"/>
    <property type="match status" value="1"/>
</dbReference>
<feature type="domain" description="GGDEF" evidence="4">
    <location>
        <begin position="352"/>
        <end position="479"/>
    </location>
</feature>
<feature type="domain" description="Response regulatory" evidence="2">
    <location>
        <begin position="31"/>
        <end position="156"/>
    </location>
</feature>
<dbReference type="SUPFAM" id="SSF141868">
    <property type="entry name" value="EAL domain-like"/>
    <property type="match status" value="1"/>
</dbReference>
<feature type="modified residue" description="4-aspartylphosphate" evidence="1">
    <location>
        <position position="87"/>
    </location>
</feature>
<dbReference type="Pfam" id="PF00563">
    <property type="entry name" value="EAL"/>
    <property type="match status" value="1"/>
</dbReference>
<dbReference type="SUPFAM" id="SSF52172">
    <property type="entry name" value="CheY-like"/>
    <property type="match status" value="1"/>
</dbReference>
<dbReference type="PANTHER" id="PTHR33121:SF71">
    <property type="entry name" value="OXYGEN SENSOR PROTEIN DOSP"/>
    <property type="match status" value="1"/>
</dbReference>
<evidence type="ECO:0000259" key="4">
    <source>
        <dbReference type="PROSITE" id="PS50887"/>
    </source>
</evidence>
<dbReference type="RefSeq" id="WP_070127612.1">
    <property type="nucleotide sequence ID" value="NZ_MDHN01000043.1"/>
</dbReference>
<dbReference type="SUPFAM" id="SSF55073">
    <property type="entry name" value="Nucleotide cyclase"/>
    <property type="match status" value="1"/>
</dbReference>
<dbReference type="AlphaFoldDB" id="A0A1E7Z5I9"/>
<dbReference type="Gene3D" id="3.20.20.450">
    <property type="entry name" value="EAL domain"/>
    <property type="match status" value="1"/>
</dbReference>
<gene>
    <name evidence="5" type="ORF">BFC18_00535</name>
</gene>
<dbReference type="InterPro" id="IPR001789">
    <property type="entry name" value="Sig_transdc_resp-reg_receiver"/>
</dbReference>
<dbReference type="GO" id="GO:0000160">
    <property type="term" value="P:phosphorelay signal transduction system"/>
    <property type="evidence" value="ECO:0007669"/>
    <property type="project" value="InterPro"/>
</dbReference>
<comment type="caution">
    <text evidence="5">The sequence shown here is derived from an EMBL/GenBank/DDBJ whole genome shotgun (WGS) entry which is preliminary data.</text>
</comment>
<keyword evidence="1" id="KW-0597">Phosphoprotein</keyword>
<proteinExistence type="predicted"/>
<dbReference type="OrthoDB" id="9813903at2"/>
<accession>A0A1E7Z5I9</accession>
<protein>
    <submittedName>
        <fullName evidence="5">Diguanylate phosphodiesterase</fullName>
    </submittedName>
</protein>
<reference evidence="5 6" key="1">
    <citation type="submission" date="2016-08" db="EMBL/GenBank/DDBJ databases">
        <authorList>
            <person name="Seilhamer J.J."/>
        </authorList>
    </citation>
    <scope>NUCLEOTIDE SEQUENCE [LARGE SCALE GENOMIC DNA]</scope>
    <source>
        <strain evidence="5 6">KCTC 42603</strain>
    </source>
</reference>
<dbReference type="CDD" id="cd01948">
    <property type="entry name" value="EAL"/>
    <property type="match status" value="1"/>
</dbReference>
<keyword evidence="6" id="KW-1185">Reference proteome</keyword>